<dbReference type="SUPFAM" id="SSF53756">
    <property type="entry name" value="UDP-Glycosyltransferase/glycogen phosphorylase"/>
    <property type="match status" value="1"/>
</dbReference>
<sequence>MSLKIALLTYSTKPRGSVVHTLELAQALADLGHDPCVFALDKSGEGFHRSVEFKTFAVPAKACDGNTDQLIRQRIQEFVSFFQQHLSEREGYDIYHAQDCLSANALATLKAQGKLSQFVRTVHHIEAFKSPYLRECQEKSIYLSDRCLCVSALWQQVLQKDYGIVAHRVINGVSSRFSAIPKNADAAIAEAYAIHLKSDKKARFGPVYLTVGGIEPRKNSINLLKAFAKVHRQQPNAQLVIVGGATLFDYQPYRDDFWALAKAENLENALILPGVVPDQHLPSLYRLADAFVFPSIQEGWGLVVLEALASGVPVIASSQAPFTEFLSPASAHLVNPQSAEAIAAAMLAIIRPDVAQGLLSHREEIISRYRWEASAKMHLALYEQLVARV</sequence>
<evidence type="ECO:0000313" key="5">
    <source>
        <dbReference type="Proteomes" id="UP000249794"/>
    </source>
</evidence>
<dbReference type="GO" id="GO:0009103">
    <property type="term" value="P:lipopolysaccharide biosynthetic process"/>
    <property type="evidence" value="ECO:0007669"/>
    <property type="project" value="TreeGrafter"/>
</dbReference>
<comment type="caution">
    <text evidence="4">The sequence shown here is derived from an EMBL/GenBank/DDBJ whole genome shotgun (WGS) entry which is preliminary data.</text>
</comment>
<feature type="domain" description="Glycosyltransferase subfamily 4-like N-terminal" evidence="3">
    <location>
        <begin position="15"/>
        <end position="169"/>
    </location>
</feature>
<keyword evidence="1 4" id="KW-0808">Transferase</keyword>
<dbReference type="Pfam" id="PF13439">
    <property type="entry name" value="Glyco_transf_4"/>
    <property type="match status" value="1"/>
</dbReference>
<dbReference type="Pfam" id="PF00534">
    <property type="entry name" value="Glycos_transf_1"/>
    <property type="match status" value="1"/>
</dbReference>
<dbReference type="InterPro" id="IPR001296">
    <property type="entry name" value="Glyco_trans_1"/>
</dbReference>
<name>A0A2W4XF02_9CYAN</name>
<accession>A0A2W4XF02</accession>
<feature type="domain" description="Glycosyl transferase family 1" evidence="2">
    <location>
        <begin position="206"/>
        <end position="350"/>
    </location>
</feature>
<evidence type="ECO:0000259" key="3">
    <source>
        <dbReference type="Pfam" id="PF13439"/>
    </source>
</evidence>
<protein>
    <submittedName>
        <fullName evidence="4">MSMEG_0565 family glycosyltransferase</fullName>
    </submittedName>
</protein>
<dbReference type="CDD" id="cd03801">
    <property type="entry name" value="GT4_PimA-like"/>
    <property type="match status" value="1"/>
</dbReference>
<dbReference type="Gene3D" id="3.40.50.2000">
    <property type="entry name" value="Glycogen Phosphorylase B"/>
    <property type="match status" value="2"/>
</dbReference>
<reference evidence="4 5" key="2">
    <citation type="submission" date="2018-06" db="EMBL/GenBank/DDBJ databases">
        <title>Metagenomic assembly of (sub)arctic Cyanobacteria and their associated microbiome from non-axenic cultures.</title>
        <authorList>
            <person name="Baurain D."/>
        </authorList>
    </citation>
    <scope>NUCLEOTIDE SEQUENCE [LARGE SCALE GENOMIC DNA]</scope>
    <source>
        <strain evidence="4">ULC027bin1</strain>
    </source>
</reference>
<evidence type="ECO:0000256" key="1">
    <source>
        <dbReference type="ARBA" id="ARBA00022679"/>
    </source>
</evidence>
<gene>
    <name evidence="4" type="ORF">DCF15_10030</name>
</gene>
<dbReference type="InterPro" id="IPR023986">
    <property type="entry name" value="GlycosylTfrase_MSMEG0565"/>
</dbReference>
<organism evidence="4 5">
    <name type="scientific">Phormidesmis priestleyi</name>
    <dbReference type="NCBI Taxonomy" id="268141"/>
    <lineage>
        <taxon>Bacteria</taxon>
        <taxon>Bacillati</taxon>
        <taxon>Cyanobacteriota</taxon>
        <taxon>Cyanophyceae</taxon>
        <taxon>Leptolyngbyales</taxon>
        <taxon>Leptolyngbyaceae</taxon>
        <taxon>Phormidesmis</taxon>
    </lineage>
</organism>
<dbReference type="NCBIfam" id="TIGR04047">
    <property type="entry name" value="MSMEG_0565_glyc"/>
    <property type="match status" value="1"/>
</dbReference>
<dbReference type="PANTHER" id="PTHR46401:SF2">
    <property type="entry name" value="GLYCOSYLTRANSFERASE WBBK-RELATED"/>
    <property type="match status" value="1"/>
</dbReference>
<dbReference type="GO" id="GO:0016757">
    <property type="term" value="F:glycosyltransferase activity"/>
    <property type="evidence" value="ECO:0007669"/>
    <property type="project" value="InterPro"/>
</dbReference>
<proteinExistence type="predicted"/>
<reference evidence="5" key="1">
    <citation type="submission" date="2018-04" db="EMBL/GenBank/DDBJ databases">
        <authorList>
            <person name="Cornet L."/>
        </authorList>
    </citation>
    <scope>NUCLEOTIDE SEQUENCE [LARGE SCALE GENOMIC DNA]</scope>
</reference>
<dbReference type="InterPro" id="IPR028098">
    <property type="entry name" value="Glyco_trans_4-like_N"/>
</dbReference>
<dbReference type="AlphaFoldDB" id="A0A2W4XF02"/>
<evidence type="ECO:0000313" key="4">
    <source>
        <dbReference type="EMBL" id="PZO55736.1"/>
    </source>
</evidence>
<evidence type="ECO:0000259" key="2">
    <source>
        <dbReference type="Pfam" id="PF00534"/>
    </source>
</evidence>
<dbReference type="EMBL" id="QBMP01000088">
    <property type="protein sequence ID" value="PZO55736.1"/>
    <property type="molecule type" value="Genomic_DNA"/>
</dbReference>
<dbReference type="PANTHER" id="PTHR46401">
    <property type="entry name" value="GLYCOSYLTRANSFERASE WBBK-RELATED"/>
    <property type="match status" value="1"/>
</dbReference>
<dbReference type="Proteomes" id="UP000249794">
    <property type="component" value="Unassembled WGS sequence"/>
</dbReference>